<reference evidence="1" key="1">
    <citation type="submission" date="2017-06" db="EMBL/GenBank/DDBJ databases">
        <title>Novel phages from South African skin metaviromes.</title>
        <authorList>
            <person name="van Zyl L.J."/>
            <person name="Abrahams Y."/>
            <person name="Stander E.A."/>
            <person name="Kirby B.M."/>
            <person name="Clavaud C."/>
            <person name="Farcet C."/>
            <person name="Breton L."/>
            <person name="Trindade M.I."/>
        </authorList>
    </citation>
    <scope>NUCLEOTIDE SEQUENCE</scope>
</reference>
<evidence type="ECO:0000313" key="1">
    <source>
        <dbReference type="EMBL" id="ASN69306.1"/>
    </source>
</evidence>
<name>A0A2H4J9X0_9CAUD</name>
<protein>
    <submittedName>
        <fullName evidence="1">Uncharacterized protein</fullName>
    </submittedName>
</protein>
<accession>A0A2H4J9X0</accession>
<proteinExistence type="predicted"/>
<sequence>MMFETGQYIKFKMQDKLVMGEIMYITENSDTGNINFTVETDNDFIIAVDPKDIKKVIFSKNQYTLIKNKLKHINYYLYTSDEEKVFGVSIANDNYYIYNLASDRYWNHEVTEKVMNKKQYNNFKHNNNLYELSEIKDQSDIFDFL</sequence>
<dbReference type="EMBL" id="MF417888">
    <property type="protein sequence ID" value="ASN69306.1"/>
    <property type="molecule type" value="Genomic_DNA"/>
</dbReference>
<gene>
    <name evidence="1" type="ORF">9S3_54</name>
</gene>
<organism evidence="1">
    <name type="scientific">uncultured Caudovirales phage</name>
    <dbReference type="NCBI Taxonomy" id="2100421"/>
    <lineage>
        <taxon>Viruses</taxon>
        <taxon>Duplodnaviria</taxon>
        <taxon>Heunggongvirae</taxon>
        <taxon>Uroviricota</taxon>
        <taxon>Caudoviricetes</taxon>
        <taxon>Peduoviridae</taxon>
        <taxon>Maltschvirus</taxon>
        <taxon>Maltschvirus maltsch</taxon>
    </lineage>
</organism>